<name>A0A397I9H1_9GLOM</name>
<accession>A0A397I9H1</accession>
<keyword evidence="1" id="KW-0812">Transmembrane</keyword>
<keyword evidence="1" id="KW-1133">Transmembrane helix</keyword>
<feature type="transmembrane region" description="Helical" evidence="1">
    <location>
        <begin position="58"/>
        <end position="78"/>
    </location>
</feature>
<gene>
    <name evidence="2" type="ORF">Glove_283g107</name>
</gene>
<evidence type="ECO:0000313" key="2">
    <source>
        <dbReference type="EMBL" id="RHZ69470.1"/>
    </source>
</evidence>
<keyword evidence="3" id="KW-1185">Reference proteome</keyword>
<feature type="transmembrane region" description="Helical" evidence="1">
    <location>
        <begin position="98"/>
        <end position="123"/>
    </location>
</feature>
<keyword evidence="1" id="KW-0472">Membrane</keyword>
<evidence type="ECO:0000313" key="3">
    <source>
        <dbReference type="Proteomes" id="UP000266861"/>
    </source>
</evidence>
<organism evidence="2 3">
    <name type="scientific">Diversispora epigaea</name>
    <dbReference type="NCBI Taxonomy" id="1348612"/>
    <lineage>
        <taxon>Eukaryota</taxon>
        <taxon>Fungi</taxon>
        <taxon>Fungi incertae sedis</taxon>
        <taxon>Mucoromycota</taxon>
        <taxon>Glomeromycotina</taxon>
        <taxon>Glomeromycetes</taxon>
        <taxon>Diversisporales</taxon>
        <taxon>Diversisporaceae</taxon>
        <taxon>Diversispora</taxon>
    </lineage>
</organism>
<feature type="transmembrane region" description="Helical" evidence="1">
    <location>
        <begin position="166"/>
        <end position="190"/>
    </location>
</feature>
<dbReference type="AlphaFoldDB" id="A0A397I9H1"/>
<reference evidence="2 3" key="1">
    <citation type="submission" date="2018-08" db="EMBL/GenBank/DDBJ databases">
        <title>Genome and evolution of the arbuscular mycorrhizal fungus Diversispora epigaea (formerly Glomus versiforme) and its bacterial endosymbionts.</title>
        <authorList>
            <person name="Sun X."/>
            <person name="Fei Z."/>
            <person name="Harrison M."/>
        </authorList>
    </citation>
    <scope>NUCLEOTIDE SEQUENCE [LARGE SCALE GENOMIC DNA]</scope>
    <source>
        <strain evidence="2 3">IT104</strain>
    </source>
</reference>
<sequence length="210" mass="23971">MLIQCDYRLARKQFIGFDPGCNLSVVAEVNNKSLKVKWIQSITKSNISTKRLSWEIRLVRILTYLSPSFSVYGIIGIIRLNNDAPINYDSTDGGRAWVLASTLGFLILTFIYICCITYFAFQYGGKPIKKQLKASVLYISGALLFIELVYRTMMDIINATDSINRYVWIFYVFEMIPEVTLLIILGGVILNEWFYKDEDHVTVKTGSSTV</sequence>
<comment type="caution">
    <text evidence="2">The sequence shown here is derived from an EMBL/GenBank/DDBJ whole genome shotgun (WGS) entry which is preliminary data.</text>
</comment>
<dbReference type="EMBL" id="PQFF01000259">
    <property type="protein sequence ID" value="RHZ69470.1"/>
    <property type="molecule type" value="Genomic_DNA"/>
</dbReference>
<feature type="transmembrane region" description="Helical" evidence="1">
    <location>
        <begin position="135"/>
        <end position="154"/>
    </location>
</feature>
<proteinExistence type="predicted"/>
<dbReference type="Proteomes" id="UP000266861">
    <property type="component" value="Unassembled WGS sequence"/>
</dbReference>
<protein>
    <submittedName>
        <fullName evidence="2">Uncharacterized protein</fullName>
    </submittedName>
</protein>
<evidence type="ECO:0000256" key="1">
    <source>
        <dbReference type="SAM" id="Phobius"/>
    </source>
</evidence>
<dbReference type="OrthoDB" id="2389677at2759"/>